<sequence length="67" mass="7474">MEEPADLFHACLQLPQLLGSAWLRAQLRPETGGGSEFGVLCAQQVGEQPRLGDVRVVRRRRCPCRVD</sequence>
<reference evidence="1 2" key="1">
    <citation type="submission" date="2016-11" db="EMBL/GenBank/DDBJ databases">
        <title>Genome sequences of unsequenced Mycobacteria.</title>
        <authorList>
            <person name="Greninger A.L."/>
            <person name="Fang F."/>
            <person name="Jerome K.R."/>
        </authorList>
    </citation>
    <scope>NUCLEOTIDE SEQUENCE [LARGE SCALE GENOMIC DNA]</scope>
    <source>
        <strain evidence="1 2">M11</strain>
    </source>
</reference>
<dbReference type="EMBL" id="MPNT01000064">
    <property type="protein sequence ID" value="OJZ63318.1"/>
    <property type="molecule type" value="Genomic_DNA"/>
</dbReference>
<dbReference type="Proteomes" id="UP000186438">
    <property type="component" value="Unassembled WGS sequence"/>
</dbReference>
<evidence type="ECO:0000313" key="2">
    <source>
        <dbReference type="Proteomes" id="UP000186438"/>
    </source>
</evidence>
<accession>A0A1Q4H722</accession>
<keyword evidence="2" id="KW-1185">Reference proteome</keyword>
<protein>
    <submittedName>
        <fullName evidence="1">Uncharacterized protein</fullName>
    </submittedName>
</protein>
<proteinExistence type="predicted"/>
<name>A0A1Q4H722_9MYCO</name>
<comment type="caution">
    <text evidence="1">The sequence shown here is derived from an EMBL/GenBank/DDBJ whole genome shotgun (WGS) entry which is preliminary data.</text>
</comment>
<evidence type="ECO:0000313" key="1">
    <source>
        <dbReference type="EMBL" id="OJZ63318.1"/>
    </source>
</evidence>
<dbReference type="AlphaFoldDB" id="A0A1Q4H722"/>
<organism evidence="1 2">
    <name type="scientific">Mycobacterium paraffinicum</name>
    <dbReference type="NCBI Taxonomy" id="53378"/>
    <lineage>
        <taxon>Bacteria</taxon>
        <taxon>Bacillati</taxon>
        <taxon>Actinomycetota</taxon>
        <taxon>Actinomycetes</taxon>
        <taxon>Mycobacteriales</taxon>
        <taxon>Mycobacteriaceae</taxon>
        <taxon>Mycobacterium</taxon>
    </lineage>
</organism>
<gene>
    <name evidence="1" type="ORF">BRW65_29915</name>
</gene>